<dbReference type="FunFam" id="2.30.29.170:FF:000001">
    <property type="entry name" value="EF-hand domain containing 1"/>
    <property type="match status" value="1"/>
</dbReference>
<dbReference type="GO" id="GO:0005930">
    <property type="term" value="C:axoneme"/>
    <property type="evidence" value="ECO:0007669"/>
    <property type="project" value="UniProtKB-SubCell"/>
</dbReference>
<dbReference type="Gene3D" id="2.30.29.170">
    <property type="match status" value="3"/>
</dbReference>
<dbReference type="Proteomes" id="UP000261520">
    <property type="component" value="Unplaced"/>
</dbReference>
<dbReference type="InterPro" id="IPR040193">
    <property type="entry name" value="EFHC1/EFHC2/EFHB"/>
</dbReference>
<dbReference type="InterPro" id="IPR006602">
    <property type="entry name" value="DM10_dom"/>
</dbReference>
<evidence type="ECO:0000313" key="7">
    <source>
        <dbReference type="Ensembl" id="ENSPMGP00000017308.1"/>
    </source>
</evidence>
<dbReference type="FunFam" id="2.30.29.170:FF:000004">
    <property type="entry name" value="EF-hand domain containing 2"/>
    <property type="match status" value="1"/>
</dbReference>
<dbReference type="GO" id="GO:0060285">
    <property type="term" value="P:cilium-dependent cell motility"/>
    <property type="evidence" value="ECO:0007669"/>
    <property type="project" value="TreeGrafter"/>
</dbReference>
<feature type="domain" description="DM10" evidence="6">
    <location>
        <begin position="240"/>
        <end position="361"/>
    </location>
</feature>
<dbReference type="PROSITE" id="PS51336">
    <property type="entry name" value="DM10"/>
    <property type="match status" value="3"/>
</dbReference>
<dbReference type="FunFam" id="2.30.29.170:FF:000002">
    <property type="entry name" value="EF-hand domain (C-terminal) containing 1"/>
    <property type="match status" value="1"/>
</dbReference>
<reference evidence="7" key="1">
    <citation type="submission" date="2025-08" db="UniProtKB">
        <authorList>
            <consortium name="Ensembl"/>
        </authorList>
    </citation>
    <scope>IDENTIFICATION</scope>
</reference>
<evidence type="ECO:0000313" key="8">
    <source>
        <dbReference type="Proteomes" id="UP000261520"/>
    </source>
</evidence>
<sequence length="598" mass="69228">MSWNWNSHGLPFLPGYSFQDVTKPAFHRPQTLGYKNGYALPRRPTIGIGQSPLLSAQLRLQELNQLPLQEHEASYDTYDISQCEDFIPAHVALDKKVLRFYAYFTEDVLYSPEEHYRIRSVVIHYFLEDDTMCIIEPAVENSGIPQGKRIKRQRLPKNEFGEYYTWIDLNVAMDMEVYGVKYRIIDCDSFTKEFLASEGIILNVPESMPSDPYTTHRTKPIPCFTMPSKCDPANKFLTMDRKVLRFFGLWDDSQSLFGDTHPVTIHYYLVDDTVEVREVQESNSGRDPFPILMRRQRLPKKTKTHISNIFPTCVLEVSKDEVEEYYSPRDFQLGQKITMLGRCFLLCDCDDFTQQYYQSHYPDMELNPVEMTRQEPQPLQEVPPYNGFGTLEDSLQNCLSLVPVPPKKNLVKQLENNNKVLRYRESQFEVDEDRTFVLSYYLANDMISIYEKSSRNSGIIGGKFLEKTRIPKPDSSTENPQFYSPTDFAIGSTVEVFGHRFVLTDADRYVLTYLESIQSQVPTEILNSLRRRFGLDTYTIEKHGSISQIKMEPTTAFLTYSHMLQIPKSSLNSKKTNIQSICAQTVSSNCLFLISFCL</sequence>
<evidence type="ECO:0000256" key="5">
    <source>
        <dbReference type="ARBA" id="ARBA00023273"/>
    </source>
</evidence>
<keyword evidence="8" id="KW-1185">Reference proteome</keyword>
<dbReference type="Ensembl" id="ENSPMGT00000018477.1">
    <property type="protein sequence ID" value="ENSPMGP00000017308.1"/>
    <property type="gene ID" value="ENSPMGG00000014169.1"/>
</dbReference>
<accession>A0A3B4AJK9</accession>
<keyword evidence="5" id="KW-0966">Cell projection</keyword>
<dbReference type="GO" id="GO:0072686">
    <property type="term" value="C:mitotic spindle"/>
    <property type="evidence" value="ECO:0007669"/>
    <property type="project" value="TreeGrafter"/>
</dbReference>
<evidence type="ECO:0000259" key="6">
    <source>
        <dbReference type="PROSITE" id="PS51336"/>
    </source>
</evidence>
<dbReference type="GO" id="GO:0007052">
    <property type="term" value="P:mitotic spindle organization"/>
    <property type="evidence" value="ECO:0007669"/>
    <property type="project" value="TreeGrafter"/>
</dbReference>
<dbReference type="SMART" id="SM00676">
    <property type="entry name" value="DM10"/>
    <property type="match status" value="3"/>
</dbReference>
<protein>
    <recommendedName>
        <fullName evidence="6">DM10 domain-containing protein</fullName>
    </recommendedName>
</protein>
<keyword evidence="4" id="KW-0206">Cytoskeleton</keyword>
<comment type="subcellular location">
    <subcellularLocation>
        <location evidence="1">Cytoplasm</location>
        <location evidence="1">Cytoskeleton</location>
        <location evidence="1">Cilium axoneme</location>
    </subcellularLocation>
</comment>
<evidence type="ECO:0000256" key="1">
    <source>
        <dbReference type="ARBA" id="ARBA00004430"/>
    </source>
</evidence>
<dbReference type="GO" id="GO:0043014">
    <property type="term" value="F:alpha-tubulin binding"/>
    <property type="evidence" value="ECO:0007669"/>
    <property type="project" value="TreeGrafter"/>
</dbReference>
<organism evidence="7 8">
    <name type="scientific">Periophthalmus magnuspinnatus</name>
    <dbReference type="NCBI Taxonomy" id="409849"/>
    <lineage>
        <taxon>Eukaryota</taxon>
        <taxon>Metazoa</taxon>
        <taxon>Chordata</taxon>
        <taxon>Craniata</taxon>
        <taxon>Vertebrata</taxon>
        <taxon>Euteleostomi</taxon>
        <taxon>Actinopterygii</taxon>
        <taxon>Neopterygii</taxon>
        <taxon>Teleostei</taxon>
        <taxon>Neoteleostei</taxon>
        <taxon>Acanthomorphata</taxon>
        <taxon>Gobiaria</taxon>
        <taxon>Gobiiformes</taxon>
        <taxon>Gobioidei</taxon>
        <taxon>Gobiidae</taxon>
        <taxon>Oxudercinae</taxon>
        <taxon>Periophthalmus</taxon>
    </lineage>
</organism>
<dbReference type="Pfam" id="PF06565">
    <property type="entry name" value="DM10_dom"/>
    <property type="match status" value="3"/>
</dbReference>
<name>A0A3B4AJK9_9GOBI</name>
<feature type="domain" description="DM10" evidence="6">
    <location>
        <begin position="417"/>
        <end position="518"/>
    </location>
</feature>
<proteinExistence type="predicted"/>
<evidence type="ECO:0000256" key="4">
    <source>
        <dbReference type="ARBA" id="ARBA00023212"/>
    </source>
</evidence>
<feature type="domain" description="DM10" evidence="6">
    <location>
        <begin position="94"/>
        <end position="199"/>
    </location>
</feature>
<reference evidence="7" key="2">
    <citation type="submission" date="2025-09" db="UniProtKB">
        <authorList>
            <consortium name="Ensembl"/>
        </authorList>
    </citation>
    <scope>IDENTIFICATION</scope>
</reference>
<keyword evidence="2" id="KW-0963">Cytoplasm</keyword>
<dbReference type="GO" id="GO:0000281">
    <property type="term" value="P:mitotic cytokinesis"/>
    <property type="evidence" value="ECO:0007669"/>
    <property type="project" value="TreeGrafter"/>
</dbReference>
<dbReference type="PANTHER" id="PTHR12086">
    <property type="entry name" value="EF-HAND DOMAIN C-TERMINAL CONTAINING PROTEIN"/>
    <property type="match status" value="1"/>
</dbReference>
<dbReference type="STRING" id="409849.ENSPMGP00000017308"/>
<dbReference type="AlphaFoldDB" id="A0A3B4AJK9"/>
<evidence type="ECO:0000256" key="2">
    <source>
        <dbReference type="ARBA" id="ARBA00022490"/>
    </source>
</evidence>
<dbReference type="PANTHER" id="PTHR12086:SF9">
    <property type="entry name" value="EF-HAND DOMAIN-CONTAINING PROTEIN 1"/>
    <property type="match status" value="1"/>
</dbReference>
<keyword evidence="3" id="KW-0677">Repeat</keyword>
<evidence type="ECO:0000256" key="3">
    <source>
        <dbReference type="ARBA" id="ARBA00022737"/>
    </source>
</evidence>